<dbReference type="AlphaFoldDB" id="A0A4Y2SNZ3"/>
<dbReference type="SUPFAM" id="SSF55486">
    <property type="entry name" value="Metalloproteases ('zincins'), catalytic domain"/>
    <property type="match status" value="1"/>
</dbReference>
<evidence type="ECO:0000313" key="2">
    <source>
        <dbReference type="EMBL" id="GBN89433.1"/>
    </source>
</evidence>
<keyword evidence="3" id="KW-1185">Reference proteome</keyword>
<evidence type="ECO:0000313" key="3">
    <source>
        <dbReference type="Proteomes" id="UP000499080"/>
    </source>
</evidence>
<dbReference type="GO" id="GO:0004222">
    <property type="term" value="F:metalloendopeptidase activity"/>
    <property type="evidence" value="ECO:0007669"/>
    <property type="project" value="InterPro"/>
</dbReference>
<dbReference type="InterPro" id="IPR000718">
    <property type="entry name" value="Peptidase_M13"/>
</dbReference>
<proteinExistence type="predicted"/>
<sequence>MTIRRFFNIVIEKYLGRQFDKDGNNINWWEPETDLTFRDRAQCIVDQYGNYSVGEVGLQVNGINTQGENIADNGGIKEAFRVRKPLFIIPIAVWSRFVGGFIDNIHKRLYFEQTTIVCYTKQNDFPGNKYRYFSNNFL</sequence>
<comment type="caution">
    <text evidence="2">The sequence shown here is derived from an EMBL/GenBank/DDBJ whole genome shotgun (WGS) entry which is preliminary data.</text>
</comment>
<organism evidence="2 3">
    <name type="scientific">Araneus ventricosus</name>
    <name type="common">Orbweaver spider</name>
    <name type="synonym">Epeira ventricosa</name>
    <dbReference type="NCBI Taxonomy" id="182803"/>
    <lineage>
        <taxon>Eukaryota</taxon>
        <taxon>Metazoa</taxon>
        <taxon>Ecdysozoa</taxon>
        <taxon>Arthropoda</taxon>
        <taxon>Chelicerata</taxon>
        <taxon>Arachnida</taxon>
        <taxon>Araneae</taxon>
        <taxon>Araneomorphae</taxon>
        <taxon>Entelegynae</taxon>
        <taxon>Araneoidea</taxon>
        <taxon>Araneidae</taxon>
        <taxon>Araneus</taxon>
    </lineage>
</organism>
<evidence type="ECO:0000259" key="1">
    <source>
        <dbReference type="Pfam" id="PF01431"/>
    </source>
</evidence>
<reference evidence="2 3" key="1">
    <citation type="journal article" date="2019" name="Sci. Rep.">
        <title>Orb-weaving spider Araneus ventricosus genome elucidates the spidroin gene catalogue.</title>
        <authorList>
            <person name="Kono N."/>
            <person name="Nakamura H."/>
            <person name="Ohtoshi R."/>
            <person name="Moran D.A.P."/>
            <person name="Shinohara A."/>
            <person name="Yoshida Y."/>
            <person name="Fujiwara M."/>
            <person name="Mori M."/>
            <person name="Tomita M."/>
            <person name="Arakawa K."/>
        </authorList>
    </citation>
    <scope>NUCLEOTIDE SEQUENCE [LARGE SCALE GENOMIC DNA]</scope>
</reference>
<dbReference type="Gene3D" id="3.40.390.10">
    <property type="entry name" value="Collagenase (Catalytic Domain)"/>
    <property type="match status" value="1"/>
</dbReference>
<dbReference type="OrthoDB" id="6475849at2759"/>
<dbReference type="InterPro" id="IPR024079">
    <property type="entry name" value="MetalloPept_cat_dom_sf"/>
</dbReference>
<dbReference type="EMBL" id="BGPR01022778">
    <property type="protein sequence ID" value="GBN89433.1"/>
    <property type="molecule type" value="Genomic_DNA"/>
</dbReference>
<accession>A0A4Y2SNZ3</accession>
<gene>
    <name evidence="2" type="primary">Nep1_1</name>
    <name evidence="2" type="ORF">AVEN_103824_1</name>
</gene>
<dbReference type="InterPro" id="IPR018497">
    <property type="entry name" value="Peptidase_M13_C"/>
</dbReference>
<dbReference type="PANTHER" id="PTHR11733">
    <property type="entry name" value="ZINC METALLOPROTEASE FAMILY M13 NEPRILYSIN-RELATED"/>
    <property type="match status" value="1"/>
</dbReference>
<dbReference type="Proteomes" id="UP000499080">
    <property type="component" value="Unassembled WGS sequence"/>
</dbReference>
<feature type="domain" description="Peptidase M13 C-terminal" evidence="1">
    <location>
        <begin position="16"/>
        <end position="114"/>
    </location>
</feature>
<dbReference type="PROSITE" id="PS51885">
    <property type="entry name" value="NEPRILYSIN"/>
    <property type="match status" value="1"/>
</dbReference>
<dbReference type="Pfam" id="PF01431">
    <property type="entry name" value="Peptidase_M13"/>
    <property type="match status" value="1"/>
</dbReference>
<dbReference type="GO" id="GO:0005886">
    <property type="term" value="C:plasma membrane"/>
    <property type="evidence" value="ECO:0007669"/>
    <property type="project" value="TreeGrafter"/>
</dbReference>
<protein>
    <submittedName>
        <fullName evidence="2">Neprilysin-1</fullName>
    </submittedName>
</protein>
<name>A0A4Y2SNZ3_ARAVE</name>
<dbReference type="GO" id="GO:0016485">
    <property type="term" value="P:protein processing"/>
    <property type="evidence" value="ECO:0007669"/>
    <property type="project" value="TreeGrafter"/>
</dbReference>
<dbReference type="PANTHER" id="PTHR11733:SF224">
    <property type="entry name" value="NEPRILYSIN-2"/>
    <property type="match status" value="1"/>
</dbReference>